<feature type="compositionally biased region" description="Polar residues" evidence="1">
    <location>
        <begin position="1"/>
        <end position="23"/>
    </location>
</feature>
<keyword evidence="3" id="KW-1185">Reference proteome</keyword>
<dbReference type="EMBL" id="KQ435691">
    <property type="protein sequence ID" value="KOX81150.1"/>
    <property type="molecule type" value="Genomic_DNA"/>
</dbReference>
<dbReference type="AlphaFoldDB" id="A0A0M9ABL9"/>
<protein>
    <submittedName>
        <fullName evidence="2">Uncharacterized protein</fullName>
    </submittedName>
</protein>
<accession>A0A0M9ABL9</accession>
<proteinExistence type="predicted"/>
<name>A0A0M9ABL9_9HYME</name>
<evidence type="ECO:0000313" key="2">
    <source>
        <dbReference type="EMBL" id="KOX81150.1"/>
    </source>
</evidence>
<gene>
    <name evidence="2" type="ORF">WN51_03438</name>
</gene>
<dbReference type="Proteomes" id="UP000053105">
    <property type="component" value="Unassembled WGS sequence"/>
</dbReference>
<sequence>MMDLKFTQNPGKSCSDNDNPDNCRSQKTEIDDQRLQLGYYLNLVGLKVARQKGVLYTFTIARIRALV</sequence>
<evidence type="ECO:0000313" key="3">
    <source>
        <dbReference type="Proteomes" id="UP000053105"/>
    </source>
</evidence>
<organism evidence="2 3">
    <name type="scientific">Melipona quadrifasciata</name>
    <dbReference type="NCBI Taxonomy" id="166423"/>
    <lineage>
        <taxon>Eukaryota</taxon>
        <taxon>Metazoa</taxon>
        <taxon>Ecdysozoa</taxon>
        <taxon>Arthropoda</taxon>
        <taxon>Hexapoda</taxon>
        <taxon>Insecta</taxon>
        <taxon>Pterygota</taxon>
        <taxon>Neoptera</taxon>
        <taxon>Endopterygota</taxon>
        <taxon>Hymenoptera</taxon>
        <taxon>Apocrita</taxon>
        <taxon>Aculeata</taxon>
        <taxon>Apoidea</taxon>
        <taxon>Anthophila</taxon>
        <taxon>Apidae</taxon>
        <taxon>Melipona</taxon>
    </lineage>
</organism>
<evidence type="ECO:0000256" key="1">
    <source>
        <dbReference type="SAM" id="MobiDB-lite"/>
    </source>
</evidence>
<feature type="region of interest" description="Disordered" evidence="1">
    <location>
        <begin position="1"/>
        <end position="26"/>
    </location>
</feature>
<reference evidence="2 3" key="1">
    <citation type="submission" date="2015-07" db="EMBL/GenBank/DDBJ databases">
        <title>The genome of Melipona quadrifasciata.</title>
        <authorList>
            <person name="Pan H."/>
            <person name="Kapheim K."/>
        </authorList>
    </citation>
    <scope>NUCLEOTIDE SEQUENCE [LARGE SCALE GENOMIC DNA]</scope>
    <source>
        <strain evidence="2">0111107301</strain>
        <tissue evidence="2">Whole body</tissue>
    </source>
</reference>